<name>A0A498M616_LABRO</name>
<sequence>MIFRYILLNDLVLFIRLLRYCHVSVFYRRTRVSSMTFLGLSFSKVKIMEGGILQEDTCFQNDFYGSVIQQSILQEDTCFQNDFFLGLLLSKLKIMEGGILQEDTCFQNDFYGSVIQQSILQEDTCFQNDFFLGLLLSKLKIMEGGILQEDTYLQNDFFWGLLLSKLKLMEGGILQEDTCLQNDFFWGSFAQQTENHGGGYSTGGHVFPEQLLWVFYRRTRVSRMIFFWGLLLSKLKILEGGIQQEDTCLQNDFYGSVTQQTENHGEGYEFGSAAKIIPSPVKCSLLNLNTWAFLQVFYRRTRISRMIFLGLSFSKVKIMEGGILQEDTYLQNDFFWGLLLSKLKLMEGGILQEDTCLQNDFFLGLLLSKLKIMEGGILQEDTCLQNDFYGSVL</sequence>
<feature type="chain" id="PRO_5019720974" evidence="1">
    <location>
        <begin position="24"/>
        <end position="393"/>
    </location>
</feature>
<dbReference type="STRING" id="84645.A0A498M616"/>
<accession>A0A498M616</accession>
<proteinExistence type="predicted"/>
<evidence type="ECO:0000256" key="1">
    <source>
        <dbReference type="SAM" id="SignalP"/>
    </source>
</evidence>
<keyword evidence="1" id="KW-0732">Signal</keyword>
<evidence type="ECO:0000313" key="2">
    <source>
        <dbReference type="EMBL" id="RXN14936.1"/>
    </source>
</evidence>
<evidence type="ECO:0000313" key="3">
    <source>
        <dbReference type="Proteomes" id="UP000290572"/>
    </source>
</evidence>
<organism evidence="2 3">
    <name type="scientific">Labeo rohita</name>
    <name type="common">Indian major carp</name>
    <name type="synonym">Cyprinus rohita</name>
    <dbReference type="NCBI Taxonomy" id="84645"/>
    <lineage>
        <taxon>Eukaryota</taxon>
        <taxon>Metazoa</taxon>
        <taxon>Chordata</taxon>
        <taxon>Craniata</taxon>
        <taxon>Vertebrata</taxon>
        <taxon>Euteleostomi</taxon>
        <taxon>Actinopterygii</taxon>
        <taxon>Neopterygii</taxon>
        <taxon>Teleostei</taxon>
        <taxon>Ostariophysi</taxon>
        <taxon>Cypriniformes</taxon>
        <taxon>Cyprinidae</taxon>
        <taxon>Labeoninae</taxon>
        <taxon>Labeonini</taxon>
        <taxon>Labeo</taxon>
    </lineage>
</organism>
<keyword evidence="3" id="KW-1185">Reference proteome</keyword>
<dbReference type="AlphaFoldDB" id="A0A498M616"/>
<dbReference type="Proteomes" id="UP000290572">
    <property type="component" value="Unassembled WGS sequence"/>
</dbReference>
<protein>
    <submittedName>
        <fullName evidence="2">Uncharacterized protein</fullName>
    </submittedName>
</protein>
<gene>
    <name evidence="2" type="ORF">ROHU_008866</name>
</gene>
<feature type="signal peptide" evidence="1">
    <location>
        <begin position="1"/>
        <end position="23"/>
    </location>
</feature>
<reference evidence="2 3" key="1">
    <citation type="submission" date="2018-03" db="EMBL/GenBank/DDBJ databases">
        <title>Draft genome sequence of Rohu Carp (Labeo rohita).</title>
        <authorList>
            <person name="Das P."/>
            <person name="Kushwaha B."/>
            <person name="Joshi C.G."/>
            <person name="Kumar D."/>
            <person name="Nagpure N.S."/>
            <person name="Sahoo L."/>
            <person name="Das S.P."/>
            <person name="Bit A."/>
            <person name="Patnaik S."/>
            <person name="Meher P.K."/>
            <person name="Jayasankar P."/>
            <person name="Koringa P.G."/>
            <person name="Patel N.V."/>
            <person name="Hinsu A.T."/>
            <person name="Kumar R."/>
            <person name="Pandey M."/>
            <person name="Agarwal S."/>
            <person name="Srivastava S."/>
            <person name="Singh M."/>
            <person name="Iquebal M.A."/>
            <person name="Jaiswal S."/>
            <person name="Angadi U.B."/>
            <person name="Kumar N."/>
            <person name="Raza M."/>
            <person name="Shah T.M."/>
            <person name="Rai A."/>
            <person name="Jena J.K."/>
        </authorList>
    </citation>
    <scope>NUCLEOTIDE SEQUENCE [LARGE SCALE GENOMIC DNA]</scope>
    <source>
        <strain evidence="2">DASCIFA01</strain>
        <tissue evidence="2">Testis</tissue>
    </source>
</reference>
<comment type="caution">
    <text evidence="2">The sequence shown here is derived from an EMBL/GenBank/DDBJ whole genome shotgun (WGS) entry which is preliminary data.</text>
</comment>
<dbReference type="EMBL" id="QBIY01012871">
    <property type="protein sequence ID" value="RXN14936.1"/>
    <property type="molecule type" value="Genomic_DNA"/>
</dbReference>